<proteinExistence type="predicted"/>
<dbReference type="InterPro" id="IPR029044">
    <property type="entry name" value="Nucleotide-diphossugar_trans"/>
</dbReference>
<evidence type="ECO:0000259" key="1">
    <source>
        <dbReference type="Pfam" id="PF00535"/>
    </source>
</evidence>
<accession>A0A1F5HUS6</accession>
<dbReference type="Pfam" id="PF00535">
    <property type="entry name" value="Glycos_transf_2"/>
    <property type="match status" value="1"/>
</dbReference>
<protein>
    <recommendedName>
        <fullName evidence="1">Glycosyltransferase 2-like domain-containing protein</fullName>
    </recommendedName>
</protein>
<gene>
    <name evidence="2" type="ORF">A3I53_04515</name>
</gene>
<name>A0A1F5HUS6_9BACT</name>
<evidence type="ECO:0000313" key="2">
    <source>
        <dbReference type="EMBL" id="OGE07924.1"/>
    </source>
</evidence>
<reference evidence="2 3" key="1">
    <citation type="journal article" date="2016" name="Nat. Commun.">
        <title>Thousands of microbial genomes shed light on interconnected biogeochemical processes in an aquifer system.</title>
        <authorList>
            <person name="Anantharaman K."/>
            <person name="Brown C.T."/>
            <person name="Hug L.A."/>
            <person name="Sharon I."/>
            <person name="Castelle C.J."/>
            <person name="Probst A.J."/>
            <person name="Thomas B.C."/>
            <person name="Singh A."/>
            <person name="Wilkins M.J."/>
            <person name="Karaoz U."/>
            <person name="Brodie E.L."/>
            <person name="Williams K.H."/>
            <person name="Hubbard S.S."/>
            <person name="Banfield J.F."/>
        </authorList>
    </citation>
    <scope>NUCLEOTIDE SEQUENCE [LARGE SCALE GENOMIC DNA]</scope>
</reference>
<organism evidence="2 3">
    <name type="scientific">Candidatus Curtissbacteria bacterium RIFCSPLOWO2_02_FULL_40_13b</name>
    <dbReference type="NCBI Taxonomy" id="1797733"/>
    <lineage>
        <taxon>Bacteria</taxon>
        <taxon>Candidatus Curtissiibacteriota</taxon>
    </lineage>
</organism>
<dbReference type="AlphaFoldDB" id="A0A1F5HUS6"/>
<dbReference type="SUPFAM" id="SSF53448">
    <property type="entry name" value="Nucleotide-diphospho-sugar transferases"/>
    <property type="match status" value="1"/>
</dbReference>
<sequence length="298" mass="33671">MKKDNLTFTVAIPTYYGGFGLVKTAKSIINSKGVGKFRLIVSVDGNPLQKEVKAQLKKLGAEVIENKKRGGQVTRIKQNISLTNSEIIILTQDDVLFDKHAIANILNAFKKNPNVTMVGARILPTPAKTFFEKIIETGIKVNYFTGKNWKNGDNYLLASGRCLAFKTTQAKKLSIPEEVINADAFLYFENKRKNGQFLAVDTAVVYNKSPQNLKEHLKQSKKFQYSQEELSKYMDASLVKEYSFPKALMVRAFINEFLKNPVYTGLYVLISIYTRIMGKNMYSGATRFWSTDVSTKKI</sequence>
<dbReference type="Proteomes" id="UP000178845">
    <property type="component" value="Unassembled WGS sequence"/>
</dbReference>
<dbReference type="EMBL" id="MFBW01000029">
    <property type="protein sequence ID" value="OGE07924.1"/>
    <property type="molecule type" value="Genomic_DNA"/>
</dbReference>
<evidence type="ECO:0000313" key="3">
    <source>
        <dbReference type="Proteomes" id="UP000178845"/>
    </source>
</evidence>
<dbReference type="CDD" id="cd00761">
    <property type="entry name" value="Glyco_tranf_GTA_type"/>
    <property type="match status" value="1"/>
</dbReference>
<comment type="caution">
    <text evidence="2">The sequence shown here is derived from an EMBL/GenBank/DDBJ whole genome shotgun (WGS) entry which is preliminary data.</text>
</comment>
<feature type="domain" description="Glycosyltransferase 2-like" evidence="1">
    <location>
        <begin position="9"/>
        <end position="159"/>
    </location>
</feature>
<dbReference type="Gene3D" id="3.90.550.10">
    <property type="entry name" value="Spore Coat Polysaccharide Biosynthesis Protein SpsA, Chain A"/>
    <property type="match status" value="1"/>
</dbReference>
<dbReference type="InterPro" id="IPR001173">
    <property type="entry name" value="Glyco_trans_2-like"/>
</dbReference>